<dbReference type="PROSITE" id="PS50110">
    <property type="entry name" value="RESPONSE_REGULATORY"/>
    <property type="match status" value="1"/>
</dbReference>
<dbReference type="InterPro" id="IPR005467">
    <property type="entry name" value="His_kinase_dom"/>
</dbReference>
<dbReference type="Gene3D" id="6.10.340.10">
    <property type="match status" value="1"/>
</dbReference>
<dbReference type="Pfam" id="PF02518">
    <property type="entry name" value="HATPase_c"/>
    <property type="match status" value="1"/>
</dbReference>
<feature type="transmembrane region" description="Helical" evidence="8">
    <location>
        <begin position="15"/>
        <end position="37"/>
    </location>
</feature>
<dbReference type="CDD" id="cd06225">
    <property type="entry name" value="HAMP"/>
    <property type="match status" value="1"/>
</dbReference>
<evidence type="ECO:0000256" key="8">
    <source>
        <dbReference type="SAM" id="Phobius"/>
    </source>
</evidence>
<name>A0ABV6ECL1_9GAMM</name>
<dbReference type="InterPro" id="IPR036890">
    <property type="entry name" value="HATPase_C_sf"/>
</dbReference>
<feature type="domain" description="Response regulatory" evidence="10">
    <location>
        <begin position="744"/>
        <end position="858"/>
    </location>
</feature>
<dbReference type="RefSeq" id="WP_380674635.1">
    <property type="nucleotide sequence ID" value="NZ_CP173186.1"/>
</dbReference>
<evidence type="ECO:0000256" key="7">
    <source>
        <dbReference type="PROSITE-ProRule" id="PRU00169"/>
    </source>
</evidence>
<feature type="domain" description="Histidine kinase" evidence="9">
    <location>
        <begin position="506"/>
        <end position="723"/>
    </location>
</feature>
<dbReference type="PROSITE" id="PS50885">
    <property type="entry name" value="HAMP"/>
    <property type="match status" value="1"/>
</dbReference>
<dbReference type="InterPro" id="IPR036097">
    <property type="entry name" value="HisK_dim/P_sf"/>
</dbReference>
<evidence type="ECO:0000256" key="1">
    <source>
        <dbReference type="ARBA" id="ARBA00000085"/>
    </source>
</evidence>
<dbReference type="PANTHER" id="PTHR43065:SF42">
    <property type="entry name" value="TWO-COMPONENT SENSOR PPRA"/>
    <property type="match status" value="1"/>
</dbReference>
<keyword evidence="8" id="KW-0472">Membrane</keyword>
<reference evidence="12 13" key="1">
    <citation type="submission" date="2024-09" db="EMBL/GenBank/DDBJ databases">
        <authorList>
            <person name="Sun Q."/>
            <person name="Mori K."/>
        </authorList>
    </citation>
    <scope>NUCLEOTIDE SEQUENCE [LARGE SCALE GENOMIC DNA]</scope>
    <source>
        <strain evidence="12 13">CCM 8626</strain>
    </source>
</reference>
<evidence type="ECO:0000313" key="12">
    <source>
        <dbReference type="EMBL" id="MFC0226750.1"/>
    </source>
</evidence>
<dbReference type="SUPFAM" id="SSF55874">
    <property type="entry name" value="ATPase domain of HSP90 chaperone/DNA topoisomerase II/histidine kinase"/>
    <property type="match status" value="1"/>
</dbReference>
<dbReference type="SUPFAM" id="SSF158472">
    <property type="entry name" value="HAMP domain-like"/>
    <property type="match status" value="1"/>
</dbReference>
<keyword evidence="8" id="KW-1133">Transmembrane helix</keyword>
<dbReference type="InterPro" id="IPR003660">
    <property type="entry name" value="HAMP_dom"/>
</dbReference>
<keyword evidence="5" id="KW-0808">Transferase</keyword>
<dbReference type="SMART" id="SM00387">
    <property type="entry name" value="HATPase_c"/>
    <property type="match status" value="1"/>
</dbReference>
<dbReference type="InterPro" id="IPR011006">
    <property type="entry name" value="CheY-like_superfamily"/>
</dbReference>
<dbReference type="InterPro" id="IPR001789">
    <property type="entry name" value="Sig_transdc_resp-reg_receiver"/>
</dbReference>
<keyword evidence="4 7" id="KW-0597">Phosphoprotein</keyword>
<dbReference type="Gene3D" id="3.30.565.10">
    <property type="entry name" value="Histidine kinase-like ATPase, C-terminal domain"/>
    <property type="match status" value="1"/>
</dbReference>
<dbReference type="PRINTS" id="PR00344">
    <property type="entry name" value="BCTRLSENSOR"/>
</dbReference>
<comment type="subcellular location">
    <subcellularLocation>
        <location evidence="2">Membrane</location>
    </subcellularLocation>
</comment>
<keyword evidence="8" id="KW-0812">Transmembrane</keyword>
<dbReference type="SUPFAM" id="SSF55785">
    <property type="entry name" value="PYP-like sensor domain (PAS domain)"/>
    <property type="match status" value="1"/>
</dbReference>
<evidence type="ECO:0000256" key="5">
    <source>
        <dbReference type="ARBA" id="ARBA00022679"/>
    </source>
</evidence>
<dbReference type="EC" id="2.7.13.3" evidence="3"/>
<dbReference type="Gene3D" id="3.40.50.2300">
    <property type="match status" value="1"/>
</dbReference>
<protein>
    <recommendedName>
        <fullName evidence="3">histidine kinase</fullName>
        <ecNumber evidence="3">2.7.13.3</ecNumber>
    </recommendedName>
</protein>
<evidence type="ECO:0000313" key="13">
    <source>
        <dbReference type="Proteomes" id="UP001589792"/>
    </source>
</evidence>
<evidence type="ECO:0000259" key="10">
    <source>
        <dbReference type="PROSITE" id="PS50110"/>
    </source>
</evidence>
<dbReference type="InterPro" id="IPR003661">
    <property type="entry name" value="HisK_dim/P_dom"/>
</dbReference>
<accession>A0ABV6ECL1</accession>
<keyword evidence="13" id="KW-1185">Reference proteome</keyword>
<proteinExistence type="predicted"/>
<keyword evidence="12" id="KW-0067">ATP-binding</keyword>
<dbReference type="SMART" id="SM00448">
    <property type="entry name" value="REC"/>
    <property type="match status" value="1"/>
</dbReference>
<feature type="domain" description="HAMP" evidence="11">
    <location>
        <begin position="313"/>
        <end position="366"/>
    </location>
</feature>
<dbReference type="CDD" id="cd00082">
    <property type="entry name" value="HisKA"/>
    <property type="match status" value="1"/>
</dbReference>
<dbReference type="InterPro" id="IPR000014">
    <property type="entry name" value="PAS"/>
</dbReference>
<dbReference type="PROSITE" id="PS50109">
    <property type="entry name" value="HIS_KIN"/>
    <property type="match status" value="1"/>
</dbReference>
<comment type="caution">
    <text evidence="12">The sequence shown here is derived from an EMBL/GenBank/DDBJ whole genome shotgun (WGS) entry which is preliminary data.</text>
</comment>
<dbReference type="SMART" id="SM00304">
    <property type="entry name" value="HAMP"/>
    <property type="match status" value="1"/>
</dbReference>
<evidence type="ECO:0000256" key="3">
    <source>
        <dbReference type="ARBA" id="ARBA00012438"/>
    </source>
</evidence>
<dbReference type="SUPFAM" id="SSF47384">
    <property type="entry name" value="Homodimeric domain of signal transducing histidine kinase"/>
    <property type="match status" value="1"/>
</dbReference>
<dbReference type="Gene3D" id="3.30.450.20">
    <property type="entry name" value="PAS domain"/>
    <property type="match status" value="1"/>
</dbReference>
<dbReference type="SMART" id="SM00091">
    <property type="entry name" value="PAS"/>
    <property type="match status" value="1"/>
</dbReference>
<evidence type="ECO:0000259" key="9">
    <source>
        <dbReference type="PROSITE" id="PS50109"/>
    </source>
</evidence>
<dbReference type="Pfam" id="PF12860">
    <property type="entry name" value="PAS_7"/>
    <property type="match status" value="1"/>
</dbReference>
<gene>
    <name evidence="12" type="ORF">ACFFJ3_09600</name>
</gene>
<keyword evidence="12" id="KW-0547">Nucleotide-binding</keyword>
<dbReference type="Gene3D" id="1.10.287.130">
    <property type="match status" value="1"/>
</dbReference>
<comment type="catalytic activity">
    <reaction evidence="1">
        <text>ATP + protein L-histidine = ADP + protein N-phospho-L-histidine.</text>
        <dbReference type="EC" id="2.7.13.3"/>
    </reaction>
</comment>
<dbReference type="SMART" id="SM00388">
    <property type="entry name" value="HisKA"/>
    <property type="match status" value="1"/>
</dbReference>
<sequence length="870" mass="96664">MHQLPFFASARGRLLMFNLLVVAVTLMVSGIAIIGFIHAGKLQEKVQAQTLQEMNGSMALSRDTSNVATAAIRLSQVVGALEYQSESARLKQTQLALQSSLERLADTGLAQSEPELVNRIIERSNALESSVSPMLELGHIRHLQRNILLSGLYQAQSTLRHIITLNQRENLEQPPLALLSQIDRLLSIAIQTPTPKAATEQLALVMADWPSHSPDPLINQKMGQFRNNQQPLLLQTRALAQSDLALAYYTYHIKALVAMLNDDISLYVQKVAEGSEQRTHQTHSELNSIIIFIGLFALLALVITGFASLYIYRNLGSNLTAIANAMTRLARGERDVTVPALQRHDELGELARAFNVFARNTASLEQTSRLLKEKSTQLETTFLAMRDGFALFDNHGHLVVWNPQYPLLLGLSEQQLHRGQHYRELLQYVTPPPGQRWEDVLANISSELPHPQELRLAAGRTVELRFSPVPKRGVVNVVLERTERKALEEALLHSQKMKAVGQLTGGVAHDFNNLLAVIIGSLELTTQHTQDAQTEQRIARALKAAERGAQLTQRLLAFSRKQALHPQAVILKDLVENLRELLRHTLPSTLSLTLEAQPNGWPAWIDVSQLENALMNLVVNARDAMEGRSGVVHLRIYNQRVVRTGGKKQDMVALEVIDTGSGMSEEVKAQAFEPFFTTKAVGSGSGLGLSMVYGFIRQSGGRVQIETRPGHGTLVRLQLPRAQTVVVDMPPVTPQPDNDSHDHLVLVLEDENDVRQTLCEHLHQLGYLTLDSADSQEALAILHQTPDISVLISDLMLPGELNGVQVIRQARVSNHQLTTLLISGQDMRQHGESDLQDIELLRKPFSQRQLAQALQQARRRNAAMGANRRE</sequence>
<dbReference type="Pfam" id="PF00672">
    <property type="entry name" value="HAMP"/>
    <property type="match status" value="1"/>
</dbReference>
<evidence type="ECO:0000256" key="4">
    <source>
        <dbReference type="ARBA" id="ARBA00022553"/>
    </source>
</evidence>
<dbReference type="GO" id="GO:0005524">
    <property type="term" value="F:ATP binding"/>
    <property type="evidence" value="ECO:0007669"/>
    <property type="project" value="UniProtKB-KW"/>
</dbReference>
<evidence type="ECO:0000256" key="2">
    <source>
        <dbReference type="ARBA" id="ARBA00004370"/>
    </source>
</evidence>
<feature type="modified residue" description="4-aspartylphosphate" evidence="7">
    <location>
        <position position="794"/>
    </location>
</feature>
<evidence type="ECO:0000256" key="6">
    <source>
        <dbReference type="ARBA" id="ARBA00022777"/>
    </source>
</evidence>
<evidence type="ECO:0000259" key="11">
    <source>
        <dbReference type="PROSITE" id="PS50885"/>
    </source>
</evidence>
<dbReference type="CDD" id="cd00130">
    <property type="entry name" value="PAS"/>
    <property type="match status" value="1"/>
</dbReference>
<organism evidence="12 13">
    <name type="scientific">Serratia aquatilis</name>
    <dbReference type="NCBI Taxonomy" id="1737515"/>
    <lineage>
        <taxon>Bacteria</taxon>
        <taxon>Pseudomonadati</taxon>
        <taxon>Pseudomonadota</taxon>
        <taxon>Gammaproteobacteria</taxon>
        <taxon>Enterobacterales</taxon>
        <taxon>Yersiniaceae</taxon>
        <taxon>Serratia</taxon>
    </lineage>
</organism>
<dbReference type="InterPro" id="IPR003594">
    <property type="entry name" value="HATPase_dom"/>
</dbReference>
<dbReference type="SUPFAM" id="SSF52172">
    <property type="entry name" value="CheY-like"/>
    <property type="match status" value="1"/>
</dbReference>
<dbReference type="Proteomes" id="UP001589792">
    <property type="component" value="Unassembled WGS sequence"/>
</dbReference>
<dbReference type="Pfam" id="PF00512">
    <property type="entry name" value="HisKA"/>
    <property type="match status" value="1"/>
</dbReference>
<dbReference type="InterPro" id="IPR004358">
    <property type="entry name" value="Sig_transdc_His_kin-like_C"/>
</dbReference>
<dbReference type="PANTHER" id="PTHR43065">
    <property type="entry name" value="SENSOR HISTIDINE KINASE"/>
    <property type="match status" value="1"/>
</dbReference>
<feature type="transmembrane region" description="Helical" evidence="8">
    <location>
        <begin position="289"/>
        <end position="312"/>
    </location>
</feature>
<dbReference type="Pfam" id="PF00072">
    <property type="entry name" value="Response_reg"/>
    <property type="match status" value="1"/>
</dbReference>
<keyword evidence="6" id="KW-0418">Kinase</keyword>
<dbReference type="InterPro" id="IPR035965">
    <property type="entry name" value="PAS-like_dom_sf"/>
</dbReference>
<dbReference type="EMBL" id="JBHLXG010000008">
    <property type="protein sequence ID" value="MFC0226750.1"/>
    <property type="molecule type" value="Genomic_DNA"/>
</dbReference>